<dbReference type="GO" id="GO:0004553">
    <property type="term" value="F:hydrolase activity, hydrolyzing O-glycosyl compounds"/>
    <property type="evidence" value="ECO:0007669"/>
    <property type="project" value="InterPro"/>
</dbReference>
<evidence type="ECO:0000313" key="3">
    <source>
        <dbReference type="EMBL" id="SFB97029.1"/>
    </source>
</evidence>
<dbReference type="SUPFAM" id="SSF63446">
    <property type="entry name" value="Type I dockerin domain"/>
    <property type="match status" value="1"/>
</dbReference>
<name>A0A1I1FC28_RUMAL</name>
<dbReference type="InterPro" id="IPR036439">
    <property type="entry name" value="Dockerin_dom_sf"/>
</dbReference>
<dbReference type="RefSeq" id="WP_074960407.1">
    <property type="nucleotide sequence ID" value="NZ_FOKQ01000005.1"/>
</dbReference>
<organism evidence="3 4">
    <name type="scientific">Ruminococcus albus</name>
    <dbReference type="NCBI Taxonomy" id="1264"/>
    <lineage>
        <taxon>Bacteria</taxon>
        <taxon>Bacillati</taxon>
        <taxon>Bacillota</taxon>
        <taxon>Clostridia</taxon>
        <taxon>Eubacteriales</taxon>
        <taxon>Oscillospiraceae</taxon>
        <taxon>Ruminococcus</taxon>
    </lineage>
</organism>
<dbReference type="PANTHER" id="PTHR45661:SF3">
    <property type="entry name" value="IG-LIKE DOMAIN-CONTAINING PROTEIN"/>
    <property type="match status" value="1"/>
</dbReference>
<dbReference type="InterPro" id="IPR018247">
    <property type="entry name" value="EF_Hand_1_Ca_BS"/>
</dbReference>
<sequence>MKKILASVLALTIVFGGAAVLPEGTISTFRTSITVSAEDLQTEGLFQYYIDTETDSAVLSKFLPKTDSSNYSAVAVVDIPAEIGGKPVTKLGEKLFMNYKELTSVTIPDTVEVIDEDAFYGCSNLQTVDFGANVTAIEFMAFAGCTKLKNYDLPANIEKLGTKCFQNTAVESITIPLSLKTVETSYLSLDAGPFDGCENLKTVKFNDGDYELPMALLAGSGVESVVLPDMITVVPDYFFANCKKLTSVTIPSSVTTINNSAFRYCESLTQIDLPKSLTKLETYAFSESGLTSVTIPKSIEVAEVGFLNAEKGPFYNCPSLTDVTIENGITVIPNGLLAGLSAMKQITIPKTVVTIGEGAFRSTGLTSVEIPNSVTEISTYAFADCTGLTSAKLSKNLKILGASSFESTGITEIDIPKSLESVDCALLSNDGPFSKCGSLKTVNIPDGAVEVVNNLLAYAPAVEEVNLPDTVVKISDHAFDNCTALKKVNFGSSIEEIGEYAFAECAALTNIDIPKTVTTIGTGAFKKSALTKAVLPAYLKEVPNSIYEGCTQLTEVTVSESCKTVGNKAFEGCTALTKVNFSDKEIIEKIGSYTFKDCTALTEMTLPMGIEKMGSSVFEGCENLEKAVLPDSLTEMGDACFKNCPKLTDVTLSRRLEVVPNETFRYDQVLKEIKIPYSVKKIGNNVFGECISLKDIYVGSNITDISETAFSYFDENLDGETITLHGVKGTYPEDYAEVHEMKFVATDIKDDTLGDYVRPEYVEPKDPGERKMGDINGDGKVNVTDITKVAAFIKGKRKLDADAFKLADINKDGKVNVSDLARIAAAVKGLRPLE</sequence>
<dbReference type="GO" id="GO:0005509">
    <property type="term" value="F:calcium ion binding"/>
    <property type="evidence" value="ECO:0007669"/>
    <property type="project" value="InterPro"/>
</dbReference>
<dbReference type="Pfam" id="PF00404">
    <property type="entry name" value="Dockerin_1"/>
    <property type="match status" value="1"/>
</dbReference>
<dbReference type="PROSITE" id="PS51766">
    <property type="entry name" value="DOCKERIN"/>
    <property type="match status" value="1"/>
</dbReference>
<dbReference type="Proteomes" id="UP000182192">
    <property type="component" value="Unassembled WGS sequence"/>
</dbReference>
<dbReference type="Gene3D" id="1.10.1330.10">
    <property type="entry name" value="Dockerin domain"/>
    <property type="match status" value="1"/>
</dbReference>
<reference evidence="3 4" key="1">
    <citation type="submission" date="2016-10" db="EMBL/GenBank/DDBJ databases">
        <authorList>
            <person name="de Groot N.N."/>
        </authorList>
    </citation>
    <scope>NUCLEOTIDE SEQUENCE [LARGE SCALE GENOMIC DNA]</scope>
    <source>
        <strain evidence="3 4">AR67</strain>
    </source>
</reference>
<dbReference type="InterPro" id="IPR002105">
    <property type="entry name" value="Dockerin_1_rpt"/>
</dbReference>
<dbReference type="Pfam" id="PF13306">
    <property type="entry name" value="LRR_5"/>
    <property type="match status" value="5"/>
</dbReference>
<feature type="domain" description="Dockerin" evidence="2">
    <location>
        <begin position="768"/>
        <end position="833"/>
    </location>
</feature>
<dbReference type="EMBL" id="FOKQ01000005">
    <property type="protein sequence ID" value="SFB97029.1"/>
    <property type="molecule type" value="Genomic_DNA"/>
</dbReference>
<dbReference type="CDD" id="cd14256">
    <property type="entry name" value="Dockerin_I"/>
    <property type="match status" value="1"/>
</dbReference>
<evidence type="ECO:0000313" key="4">
    <source>
        <dbReference type="Proteomes" id="UP000182192"/>
    </source>
</evidence>
<dbReference type="PANTHER" id="PTHR45661">
    <property type="entry name" value="SURFACE ANTIGEN"/>
    <property type="match status" value="1"/>
</dbReference>
<dbReference type="PROSITE" id="PS00018">
    <property type="entry name" value="EF_HAND_1"/>
    <property type="match status" value="2"/>
</dbReference>
<protein>
    <submittedName>
        <fullName evidence="3">Leucine rich repeat-containing protein</fullName>
    </submittedName>
</protein>
<dbReference type="InterPro" id="IPR002048">
    <property type="entry name" value="EF_hand_dom"/>
</dbReference>
<dbReference type="Gene3D" id="3.80.10.10">
    <property type="entry name" value="Ribonuclease Inhibitor"/>
    <property type="match status" value="8"/>
</dbReference>
<gene>
    <name evidence="3" type="ORF">SAMN02910406_00933</name>
</gene>
<dbReference type="InterPro" id="IPR032675">
    <property type="entry name" value="LRR_dom_sf"/>
</dbReference>
<dbReference type="GO" id="GO:0000272">
    <property type="term" value="P:polysaccharide catabolic process"/>
    <property type="evidence" value="ECO:0007669"/>
    <property type="project" value="InterPro"/>
</dbReference>
<dbReference type="SUPFAM" id="SSF52058">
    <property type="entry name" value="L domain-like"/>
    <property type="match status" value="3"/>
</dbReference>
<dbReference type="InterPro" id="IPR016134">
    <property type="entry name" value="Dockerin_dom"/>
</dbReference>
<proteinExistence type="predicted"/>
<dbReference type="InterPro" id="IPR053139">
    <property type="entry name" value="Surface_bspA-like"/>
</dbReference>
<accession>A0A1I1FC28</accession>
<dbReference type="PROSITE" id="PS50222">
    <property type="entry name" value="EF_HAND_2"/>
    <property type="match status" value="1"/>
</dbReference>
<feature type="domain" description="EF-hand" evidence="1">
    <location>
        <begin position="802"/>
        <end position="830"/>
    </location>
</feature>
<dbReference type="AlphaFoldDB" id="A0A1I1FC28"/>
<dbReference type="InterPro" id="IPR026906">
    <property type="entry name" value="LRR_5"/>
</dbReference>
<evidence type="ECO:0000259" key="2">
    <source>
        <dbReference type="PROSITE" id="PS51766"/>
    </source>
</evidence>
<evidence type="ECO:0000259" key="1">
    <source>
        <dbReference type="PROSITE" id="PS50222"/>
    </source>
</evidence>